<dbReference type="AlphaFoldDB" id="A0A4Q9LDG3"/>
<reference evidence="1 2" key="1">
    <citation type="submission" date="2017-12" db="EMBL/GenBank/DDBJ databases">
        <authorList>
            <person name="Pombert J.-F."/>
            <person name="Haag K.L."/>
            <person name="Ebert D."/>
        </authorList>
    </citation>
    <scope>NUCLEOTIDE SEQUENCE [LARGE SCALE GENOMIC DNA]</scope>
    <source>
        <strain evidence="1">BE-OM-2</strain>
    </source>
</reference>
<dbReference type="Proteomes" id="UP000291404">
    <property type="component" value="Unassembled WGS sequence"/>
</dbReference>
<keyword evidence="2" id="KW-1185">Reference proteome</keyword>
<accession>A0A4Q9LDG3</accession>
<dbReference type="VEuPathDB" id="MicrosporidiaDB:CWI36_0531p0030"/>
<name>A0A4Q9LDG3_9MICR</name>
<evidence type="ECO:0000313" key="2">
    <source>
        <dbReference type="Proteomes" id="UP000291404"/>
    </source>
</evidence>
<organism evidence="1 2">
    <name type="scientific">Hamiltosporidium magnivora</name>
    <dbReference type="NCBI Taxonomy" id="148818"/>
    <lineage>
        <taxon>Eukaryota</taxon>
        <taxon>Fungi</taxon>
        <taxon>Fungi incertae sedis</taxon>
        <taxon>Microsporidia</taxon>
        <taxon>Dubosqiidae</taxon>
        <taxon>Hamiltosporidium</taxon>
    </lineage>
</organism>
<protein>
    <submittedName>
        <fullName evidence="1">Uncharacterized protein</fullName>
    </submittedName>
</protein>
<proteinExistence type="predicted"/>
<comment type="caution">
    <text evidence="1">The sequence shown here is derived from an EMBL/GenBank/DDBJ whole genome shotgun (WGS) entry which is preliminary data.</text>
</comment>
<dbReference type="EMBL" id="PITI01000531">
    <property type="protein sequence ID" value="TBU06019.1"/>
    <property type="molecule type" value="Genomic_DNA"/>
</dbReference>
<gene>
    <name evidence="1" type="ORF">CWI36_0531p0030</name>
</gene>
<evidence type="ECO:0000313" key="1">
    <source>
        <dbReference type="EMBL" id="TBU06019.1"/>
    </source>
</evidence>
<sequence length="55" mass="6808">MNLKNYYLESRKHFYERESEEESDNLEDLEEIKKWKERSGIKELLFVCRKPIANK</sequence>